<dbReference type="CDD" id="cd06171">
    <property type="entry name" value="Sigma70_r4"/>
    <property type="match status" value="1"/>
</dbReference>
<reference evidence="8" key="1">
    <citation type="journal article" date="2019" name="Int. J. Syst. Evol. Microbiol.">
        <title>The Global Catalogue of Microorganisms (GCM) 10K type strain sequencing project: providing services to taxonomists for standard genome sequencing and annotation.</title>
        <authorList>
            <consortium name="The Broad Institute Genomics Platform"/>
            <consortium name="The Broad Institute Genome Sequencing Center for Infectious Disease"/>
            <person name="Wu L."/>
            <person name="Ma J."/>
        </authorList>
    </citation>
    <scope>NUCLEOTIDE SEQUENCE [LARGE SCALE GENOMIC DNA]</scope>
    <source>
        <strain evidence="8">JCM 15974</strain>
    </source>
</reference>
<name>A0ABP3U833_9FLAO</name>
<dbReference type="InterPro" id="IPR039425">
    <property type="entry name" value="RNA_pol_sigma-70-like"/>
</dbReference>
<dbReference type="SUPFAM" id="SSF88659">
    <property type="entry name" value="Sigma3 and sigma4 domains of RNA polymerase sigma factors"/>
    <property type="match status" value="1"/>
</dbReference>
<evidence type="ECO:0000256" key="4">
    <source>
        <dbReference type="ARBA" id="ARBA00023163"/>
    </source>
</evidence>
<evidence type="ECO:0008006" key="9">
    <source>
        <dbReference type="Google" id="ProtNLM"/>
    </source>
</evidence>
<dbReference type="Pfam" id="PF08281">
    <property type="entry name" value="Sigma70_r4_2"/>
    <property type="match status" value="1"/>
</dbReference>
<feature type="domain" description="RNA polymerase sigma-70 region 2" evidence="5">
    <location>
        <begin position="20"/>
        <end position="79"/>
    </location>
</feature>
<keyword evidence="8" id="KW-1185">Reference proteome</keyword>
<keyword evidence="2" id="KW-0805">Transcription regulation</keyword>
<comment type="caution">
    <text evidence="7">The sequence shown here is derived from an EMBL/GenBank/DDBJ whole genome shotgun (WGS) entry which is preliminary data.</text>
</comment>
<feature type="domain" description="RNA polymerase sigma factor 70 region 4 type 2" evidence="6">
    <location>
        <begin position="110"/>
        <end position="159"/>
    </location>
</feature>
<dbReference type="RefSeq" id="WP_343913148.1">
    <property type="nucleotide sequence ID" value="NZ_BAAAGE010000003.1"/>
</dbReference>
<dbReference type="PANTHER" id="PTHR43133:SF46">
    <property type="entry name" value="RNA POLYMERASE SIGMA-70 FACTOR ECF SUBFAMILY"/>
    <property type="match status" value="1"/>
</dbReference>
<evidence type="ECO:0000313" key="7">
    <source>
        <dbReference type="EMBL" id="GAA0725237.1"/>
    </source>
</evidence>
<organism evidence="7 8">
    <name type="scientific">Aquimarina litoralis</name>
    <dbReference type="NCBI Taxonomy" id="584605"/>
    <lineage>
        <taxon>Bacteria</taxon>
        <taxon>Pseudomonadati</taxon>
        <taxon>Bacteroidota</taxon>
        <taxon>Flavobacteriia</taxon>
        <taxon>Flavobacteriales</taxon>
        <taxon>Flavobacteriaceae</taxon>
        <taxon>Aquimarina</taxon>
    </lineage>
</organism>
<evidence type="ECO:0000256" key="1">
    <source>
        <dbReference type="ARBA" id="ARBA00010641"/>
    </source>
</evidence>
<dbReference type="SUPFAM" id="SSF88946">
    <property type="entry name" value="Sigma2 domain of RNA polymerase sigma factors"/>
    <property type="match status" value="1"/>
</dbReference>
<dbReference type="InterPro" id="IPR013249">
    <property type="entry name" value="RNA_pol_sigma70_r4_t2"/>
</dbReference>
<dbReference type="Gene3D" id="1.10.1740.10">
    <property type="match status" value="1"/>
</dbReference>
<dbReference type="InterPro" id="IPR014284">
    <property type="entry name" value="RNA_pol_sigma-70_dom"/>
</dbReference>
<dbReference type="EMBL" id="BAAAGE010000003">
    <property type="protein sequence ID" value="GAA0725237.1"/>
    <property type="molecule type" value="Genomic_DNA"/>
</dbReference>
<keyword evidence="3" id="KW-0731">Sigma factor</keyword>
<evidence type="ECO:0000259" key="6">
    <source>
        <dbReference type="Pfam" id="PF08281"/>
    </source>
</evidence>
<dbReference type="Gene3D" id="1.10.10.10">
    <property type="entry name" value="Winged helix-like DNA-binding domain superfamily/Winged helix DNA-binding domain"/>
    <property type="match status" value="1"/>
</dbReference>
<dbReference type="Pfam" id="PF04542">
    <property type="entry name" value="Sigma70_r2"/>
    <property type="match status" value="1"/>
</dbReference>
<dbReference type="Proteomes" id="UP001501758">
    <property type="component" value="Unassembled WGS sequence"/>
</dbReference>
<dbReference type="InterPro" id="IPR036388">
    <property type="entry name" value="WH-like_DNA-bd_sf"/>
</dbReference>
<evidence type="ECO:0000256" key="3">
    <source>
        <dbReference type="ARBA" id="ARBA00023082"/>
    </source>
</evidence>
<gene>
    <name evidence="7" type="ORF">GCM10009430_30570</name>
</gene>
<dbReference type="InterPro" id="IPR013325">
    <property type="entry name" value="RNA_pol_sigma_r2"/>
</dbReference>
<keyword evidence="4" id="KW-0804">Transcription</keyword>
<dbReference type="InterPro" id="IPR007627">
    <property type="entry name" value="RNA_pol_sigma70_r2"/>
</dbReference>
<protein>
    <recommendedName>
        <fullName evidence="9">RNA polymerase sigma-70 factor, ECF subfamily</fullName>
    </recommendedName>
</protein>
<accession>A0ABP3U833</accession>
<comment type="similarity">
    <text evidence="1">Belongs to the sigma-70 factor family. ECF subfamily.</text>
</comment>
<evidence type="ECO:0000256" key="2">
    <source>
        <dbReference type="ARBA" id="ARBA00023015"/>
    </source>
</evidence>
<dbReference type="NCBIfam" id="TIGR02937">
    <property type="entry name" value="sigma70-ECF"/>
    <property type="match status" value="1"/>
</dbReference>
<proteinExistence type="inferred from homology"/>
<evidence type="ECO:0000313" key="8">
    <source>
        <dbReference type="Proteomes" id="UP001501758"/>
    </source>
</evidence>
<dbReference type="InterPro" id="IPR013324">
    <property type="entry name" value="RNA_pol_sigma_r3/r4-like"/>
</dbReference>
<dbReference type="PANTHER" id="PTHR43133">
    <property type="entry name" value="RNA POLYMERASE ECF-TYPE SIGMA FACTO"/>
    <property type="match status" value="1"/>
</dbReference>
<sequence>MEKKSVCEEKNFELIFDDCSESLRNIIYYKCGDLNLAEDIIQDAFVKLWKNCKKVVFYKAKSYLFTVANNNLLNHIAHKKVVLKYEQKPHTELNDQDPQFIIEEKEFMAKLKKAIDNLPEKQRETFLLSRIDKKSYKEIAEITGVSVKAIEKRIHYALVSLREKLGDIL</sequence>
<evidence type="ECO:0000259" key="5">
    <source>
        <dbReference type="Pfam" id="PF04542"/>
    </source>
</evidence>